<evidence type="ECO:0000256" key="10">
    <source>
        <dbReference type="ARBA" id="ARBA00022989"/>
    </source>
</evidence>
<dbReference type="EMBL" id="JTHE03000042">
    <property type="protein sequence ID" value="MCM1982522.1"/>
    <property type="molecule type" value="Genomic_DNA"/>
</dbReference>
<dbReference type="GO" id="GO:0050380">
    <property type="term" value="F:undecaprenyl-diphosphatase activity"/>
    <property type="evidence" value="ECO:0007669"/>
    <property type="project" value="UniProtKB-UniRule"/>
</dbReference>
<evidence type="ECO:0000256" key="6">
    <source>
        <dbReference type="ARBA" id="ARBA00022692"/>
    </source>
</evidence>
<dbReference type="GO" id="GO:0046677">
    <property type="term" value="P:response to antibiotic"/>
    <property type="evidence" value="ECO:0007669"/>
    <property type="project" value="UniProtKB-UniRule"/>
</dbReference>
<dbReference type="HAMAP" id="MF_01006">
    <property type="entry name" value="Undec_diphosphatase"/>
    <property type="match status" value="1"/>
</dbReference>
<comment type="subcellular location">
    <subcellularLocation>
        <location evidence="1 17">Cell membrane</location>
        <topology evidence="1 17">Multi-pass membrane protein</topology>
    </subcellularLocation>
</comment>
<dbReference type="NCBIfam" id="NF001394">
    <property type="entry name" value="PRK00281.2-5"/>
    <property type="match status" value="1"/>
</dbReference>
<protein>
    <recommendedName>
        <fullName evidence="4 17">Undecaprenyl-diphosphatase</fullName>
        <ecNumber evidence="3 17">3.6.1.27</ecNumber>
    </recommendedName>
    <alternativeName>
        <fullName evidence="15 17">Bacitracin resistance protein</fullName>
    </alternativeName>
    <alternativeName>
        <fullName evidence="14 17">Undecaprenyl pyrophosphate phosphatase</fullName>
    </alternativeName>
</protein>
<evidence type="ECO:0000256" key="17">
    <source>
        <dbReference type="HAMAP-Rule" id="MF_01006"/>
    </source>
</evidence>
<sequence length="284" mass="31246">MSESPGLIVSLLQALVLGLVQGITEFLPISSTAHLLIWTKVFHWQMLGEKYFVDAIQFGSVIAVVLYFRRDIQAILIGSWQAYQAKNWHREEWKIFLGIVIGTVPALAGGMIYKIFLPEATQTILEGAMVISVMSIVMALLLGLAETFGQHKRDFNQLTLQDGLGVGLGQMLALIPGASRSGSTITTALFLGLKRDTAARFSFLLGLPTLTLATLYQSLEIVHHLNALPALLIGITSTFIFSYLSIAWLLQYLRRQSAWIFVWYRLGFGLALISAIGAGVISMT</sequence>
<feature type="transmembrane region" description="Helical" evidence="17">
    <location>
        <begin position="51"/>
        <end position="68"/>
    </location>
</feature>
<dbReference type="PANTHER" id="PTHR30622:SF4">
    <property type="entry name" value="UNDECAPRENYL-DIPHOSPHATASE"/>
    <property type="match status" value="1"/>
</dbReference>
<dbReference type="GO" id="GO:0008360">
    <property type="term" value="P:regulation of cell shape"/>
    <property type="evidence" value="ECO:0007669"/>
    <property type="project" value="UniProtKB-KW"/>
</dbReference>
<keyword evidence="13 17" id="KW-0961">Cell wall biogenesis/degradation</keyword>
<comment type="catalytic activity">
    <reaction evidence="16 17">
        <text>di-trans,octa-cis-undecaprenyl diphosphate + H2O = di-trans,octa-cis-undecaprenyl phosphate + phosphate + H(+)</text>
        <dbReference type="Rhea" id="RHEA:28094"/>
        <dbReference type="ChEBI" id="CHEBI:15377"/>
        <dbReference type="ChEBI" id="CHEBI:15378"/>
        <dbReference type="ChEBI" id="CHEBI:43474"/>
        <dbReference type="ChEBI" id="CHEBI:58405"/>
        <dbReference type="ChEBI" id="CHEBI:60392"/>
        <dbReference type="EC" id="3.6.1.27"/>
    </reaction>
</comment>
<comment type="caution">
    <text evidence="18">The sequence shown here is derived from an EMBL/GenBank/DDBJ whole genome shotgun (WGS) entry which is preliminary data.</text>
</comment>
<keyword evidence="7 17" id="KW-0378">Hydrolase</keyword>
<keyword evidence="5 17" id="KW-1003">Cell membrane</keyword>
<evidence type="ECO:0000256" key="16">
    <source>
        <dbReference type="ARBA" id="ARBA00047594"/>
    </source>
</evidence>
<keyword evidence="19" id="KW-1185">Reference proteome</keyword>
<evidence type="ECO:0000256" key="11">
    <source>
        <dbReference type="ARBA" id="ARBA00023136"/>
    </source>
</evidence>
<dbReference type="GO" id="GO:0005886">
    <property type="term" value="C:plasma membrane"/>
    <property type="evidence" value="ECO:0007669"/>
    <property type="project" value="UniProtKB-SubCell"/>
</dbReference>
<evidence type="ECO:0000256" key="8">
    <source>
        <dbReference type="ARBA" id="ARBA00022960"/>
    </source>
</evidence>
<keyword evidence="12 17" id="KW-0046">Antibiotic resistance</keyword>
<dbReference type="GO" id="GO:0071555">
    <property type="term" value="P:cell wall organization"/>
    <property type="evidence" value="ECO:0007669"/>
    <property type="project" value="UniProtKB-KW"/>
</dbReference>
<organism evidence="18 19">
    <name type="scientific">Lyngbya confervoides BDU141951</name>
    <dbReference type="NCBI Taxonomy" id="1574623"/>
    <lineage>
        <taxon>Bacteria</taxon>
        <taxon>Bacillati</taxon>
        <taxon>Cyanobacteriota</taxon>
        <taxon>Cyanophyceae</taxon>
        <taxon>Oscillatoriophycideae</taxon>
        <taxon>Oscillatoriales</taxon>
        <taxon>Microcoleaceae</taxon>
        <taxon>Lyngbya</taxon>
    </lineage>
</organism>
<keyword evidence="10 17" id="KW-1133">Transmembrane helix</keyword>
<accession>A0ABD4T1Q9</accession>
<dbReference type="GO" id="GO:0009252">
    <property type="term" value="P:peptidoglycan biosynthetic process"/>
    <property type="evidence" value="ECO:0007669"/>
    <property type="project" value="UniProtKB-KW"/>
</dbReference>
<keyword evidence="11 17" id="KW-0472">Membrane</keyword>
<comment type="miscellaneous">
    <text evidence="17">Bacitracin is thought to be involved in the inhibition of peptidoglycan synthesis by sequestering undecaprenyl diphosphate, thereby reducing the pool of lipid carrier available.</text>
</comment>
<evidence type="ECO:0000256" key="1">
    <source>
        <dbReference type="ARBA" id="ARBA00004651"/>
    </source>
</evidence>
<evidence type="ECO:0000256" key="15">
    <source>
        <dbReference type="ARBA" id="ARBA00032932"/>
    </source>
</evidence>
<evidence type="ECO:0000256" key="12">
    <source>
        <dbReference type="ARBA" id="ARBA00023251"/>
    </source>
</evidence>
<keyword evidence="9 17" id="KW-0573">Peptidoglycan synthesis</keyword>
<keyword evidence="6 17" id="KW-0812">Transmembrane</keyword>
<reference evidence="18 19" key="1">
    <citation type="journal article" date="2015" name="Genome Announc.">
        <title>Draft Genome Sequence of Filamentous Marine Cyanobacterium Lyngbya confervoides Strain BDU141951.</title>
        <authorList>
            <person name="Chandrababunaidu M.M."/>
            <person name="Sen D."/>
            <person name="Tripathy S."/>
        </authorList>
    </citation>
    <scope>NUCLEOTIDE SEQUENCE [LARGE SCALE GENOMIC DNA]</scope>
    <source>
        <strain evidence="18 19">BDU141951</strain>
    </source>
</reference>
<keyword evidence="8 17" id="KW-0133">Cell shape</keyword>
<evidence type="ECO:0000256" key="14">
    <source>
        <dbReference type="ARBA" id="ARBA00032707"/>
    </source>
</evidence>
<dbReference type="Pfam" id="PF02673">
    <property type="entry name" value="BacA"/>
    <property type="match status" value="1"/>
</dbReference>
<evidence type="ECO:0000256" key="4">
    <source>
        <dbReference type="ARBA" id="ARBA00021581"/>
    </source>
</evidence>
<feature type="transmembrane region" description="Helical" evidence="17">
    <location>
        <begin position="231"/>
        <end position="250"/>
    </location>
</feature>
<proteinExistence type="inferred from homology"/>
<feature type="transmembrane region" description="Helical" evidence="17">
    <location>
        <begin position="201"/>
        <end position="219"/>
    </location>
</feature>
<evidence type="ECO:0000256" key="5">
    <source>
        <dbReference type="ARBA" id="ARBA00022475"/>
    </source>
</evidence>
<dbReference type="Proteomes" id="UP000031561">
    <property type="component" value="Unassembled WGS sequence"/>
</dbReference>
<feature type="transmembrane region" description="Helical" evidence="17">
    <location>
        <begin position="128"/>
        <end position="145"/>
    </location>
</feature>
<dbReference type="EC" id="3.6.1.27" evidence="3 17"/>
<feature type="transmembrane region" description="Helical" evidence="17">
    <location>
        <begin position="95"/>
        <end position="116"/>
    </location>
</feature>
<evidence type="ECO:0000313" key="18">
    <source>
        <dbReference type="EMBL" id="MCM1982522.1"/>
    </source>
</evidence>
<comment type="similarity">
    <text evidence="2 17">Belongs to the UppP family.</text>
</comment>
<gene>
    <name evidence="17" type="primary">uppP</name>
    <name evidence="18" type="ORF">QQ91_0006750</name>
</gene>
<dbReference type="AlphaFoldDB" id="A0ABD4T1Q9"/>
<evidence type="ECO:0000256" key="3">
    <source>
        <dbReference type="ARBA" id="ARBA00012374"/>
    </source>
</evidence>
<comment type="function">
    <text evidence="17">Catalyzes the dephosphorylation of undecaprenyl diphosphate (UPP). Confers resistance to bacitracin.</text>
</comment>
<feature type="transmembrane region" description="Helical" evidence="17">
    <location>
        <begin position="262"/>
        <end position="283"/>
    </location>
</feature>
<evidence type="ECO:0000256" key="2">
    <source>
        <dbReference type="ARBA" id="ARBA00010621"/>
    </source>
</evidence>
<dbReference type="PANTHER" id="PTHR30622">
    <property type="entry name" value="UNDECAPRENYL-DIPHOSPHATASE"/>
    <property type="match status" value="1"/>
</dbReference>
<evidence type="ECO:0000313" key="19">
    <source>
        <dbReference type="Proteomes" id="UP000031561"/>
    </source>
</evidence>
<dbReference type="NCBIfam" id="TIGR00753">
    <property type="entry name" value="undec_PP_bacA"/>
    <property type="match status" value="1"/>
</dbReference>
<name>A0ABD4T1Q9_9CYAN</name>
<dbReference type="InterPro" id="IPR003824">
    <property type="entry name" value="UppP"/>
</dbReference>
<dbReference type="RefSeq" id="WP_201277373.1">
    <property type="nucleotide sequence ID" value="NZ_JTHE03000042.1"/>
</dbReference>
<evidence type="ECO:0000256" key="9">
    <source>
        <dbReference type="ARBA" id="ARBA00022984"/>
    </source>
</evidence>
<evidence type="ECO:0000256" key="7">
    <source>
        <dbReference type="ARBA" id="ARBA00022801"/>
    </source>
</evidence>
<evidence type="ECO:0000256" key="13">
    <source>
        <dbReference type="ARBA" id="ARBA00023316"/>
    </source>
</evidence>